<evidence type="ECO:0000256" key="2">
    <source>
        <dbReference type="ARBA" id="ARBA00010323"/>
    </source>
</evidence>
<dbReference type="GO" id="GO:0016746">
    <property type="term" value="F:acyltransferase activity"/>
    <property type="evidence" value="ECO:0007669"/>
    <property type="project" value="UniProtKB-KW"/>
</dbReference>
<dbReference type="InterPro" id="IPR024194">
    <property type="entry name" value="Ac/AlaTfrase_AlgI/DltB"/>
</dbReference>
<evidence type="ECO:0000313" key="10">
    <source>
        <dbReference type="Proteomes" id="UP001261624"/>
    </source>
</evidence>
<dbReference type="PANTHER" id="PTHR13285">
    <property type="entry name" value="ACYLTRANSFERASE"/>
    <property type="match status" value="1"/>
</dbReference>
<protein>
    <submittedName>
        <fullName evidence="9">MBOAT family O-acyltransferase</fullName>
        <ecNumber evidence="9">2.3.-.-</ecNumber>
    </submittedName>
</protein>
<evidence type="ECO:0000256" key="6">
    <source>
        <dbReference type="ARBA" id="ARBA00023136"/>
    </source>
</evidence>
<dbReference type="Pfam" id="PF03062">
    <property type="entry name" value="MBOAT"/>
    <property type="match status" value="1"/>
</dbReference>
<comment type="subcellular location">
    <subcellularLocation>
        <location evidence="1">Cell membrane</location>
        <topology evidence="1">Multi-pass membrane protein</topology>
    </subcellularLocation>
</comment>
<sequence length="477" mass="56549">MLFNSVEYLVFLPVVFILYWYLNSKALVARNVLLLLSSYFFYGWWDWRFLLLILLSTVVDYFCGIYIEKGNTKKLKLIFLWLSISTNLGILIFFKYFGFFIESWISLLNSLGYQAVSYWTMNIVLPVGISFYTFQTLSYTIDVYKRKIPAEKDFIAFSVFVSFFPQLVAGPIERAKSLLSQIKKRKNFKYSQGVSGLRLILWGFFKKIVIADSLAPHVDRIFSNYSNLHGGILFLGVIYFAFQIYCDFSGYSDIAIGTAKLFGINLMVNFRFPYFSRNISEFWRRWHISLTTWFRDYLYIPLGGSKISKINSVRNVFIVFAVSGLWHGANWTFLMWGVTHAVFYLPFFLTKKNSRFSKIVAWERYLPTIKEVLQIITTFFIICLGWIFFRSETISDAFRYIERMVFDFHIPYSYRSGIEYVVIIVILDWLLRKDENGDLSVLDEINRIFRWVIYLFFGFWVMSSFNTYEAPFIYFQF</sequence>
<keyword evidence="7 9" id="KW-0012">Acyltransferase</keyword>
<feature type="transmembrane region" description="Helical" evidence="8">
    <location>
        <begin position="116"/>
        <end position="134"/>
    </location>
</feature>
<dbReference type="InterPro" id="IPR004299">
    <property type="entry name" value="MBOAT_fam"/>
</dbReference>
<accession>A0ABU3E4A2</accession>
<dbReference type="Proteomes" id="UP001261624">
    <property type="component" value="Unassembled WGS sequence"/>
</dbReference>
<keyword evidence="7 9" id="KW-0808">Transferase</keyword>
<dbReference type="PANTHER" id="PTHR13285:SF18">
    <property type="entry name" value="PROTEIN-CYSTEINE N-PALMITOYLTRANSFERASE RASP"/>
    <property type="match status" value="1"/>
</dbReference>
<evidence type="ECO:0000313" key="9">
    <source>
        <dbReference type="EMBL" id="MDT0690752.1"/>
    </source>
</evidence>
<proteinExistence type="inferred from homology"/>
<keyword evidence="4 8" id="KW-0812">Transmembrane</keyword>
<dbReference type="PIRSF" id="PIRSF016636">
    <property type="entry name" value="AlgI_DltB"/>
    <property type="match status" value="1"/>
</dbReference>
<feature type="transmembrane region" description="Helical" evidence="8">
    <location>
        <begin position="222"/>
        <end position="242"/>
    </location>
</feature>
<keyword evidence="6 7" id="KW-0472">Membrane</keyword>
<feature type="transmembrane region" description="Helical" evidence="8">
    <location>
        <begin position="6"/>
        <end position="22"/>
    </location>
</feature>
<gene>
    <name evidence="9" type="ORF">RM549_13210</name>
</gene>
<feature type="transmembrane region" description="Helical" evidence="8">
    <location>
        <begin position="254"/>
        <end position="275"/>
    </location>
</feature>
<comment type="similarity">
    <text evidence="2 7">Belongs to the membrane-bound acyltransferase family.</text>
</comment>
<evidence type="ECO:0000256" key="8">
    <source>
        <dbReference type="SAM" id="Phobius"/>
    </source>
</evidence>
<evidence type="ECO:0000256" key="7">
    <source>
        <dbReference type="PIRNR" id="PIRNR016636"/>
    </source>
</evidence>
<feature type="transmembrane region" description="Helical" evidence="8">
    <location>
        <begin position="451"/>
        <end position="468"/>
    </location>
</feature>
<feature type="transmembrane region" description="Helical" evidence="8">
    <location>
        <begin position="50"/>
        <end position="67"/>
    </location>
</feature>
<evidence type="ECO:0000256" key="3">
    <source>
        <dbReference type="ARBA" id="ARBA00022475"/>
    </source>
</evidence>
<name>A0ABU3E4A2_9FLAO</name>
<evidence type="ECO:0000256" key="4">
    <source>
        <dbReference type="ARBA" id="ARBA00022692"/>
    </source>
</evidence>
<keyword evidence="5 8" id="KW-1133">Transmembrane helix</keyword>
<feature type="transmembrane region" description="Helical" evidence="8">
    <location>
        <begin position="310"/>
        <end position="327"/>
    </location>
</feature>
<comment type="caution">
    <text evidence="9">The sequence shown here is derived from an EMBL/GenBank/DDBJ whole genome shotgun (WGS) entry which is preliminary data.</text>
</comment>
<dbReference type="EMBL" id="JAVRHM010000015">
    <property type="protein sequence ID" value="MDT0690752.1"/>
    <property type="molecule type" value="Genomic_DNA"/>
</dbReference>
<dbReference type="PIRSF" id="PIRSF500217">
    <property type="entry name" value="AlgI"/>
    <property type="match status" value="1"/>
</dbReference>
<keyword evidence="3 7" id="KW-1003">Cell membrane</keyword>
<organism evidence="9 10">
    <name type="scientific">Autumnicola patrickiae</name>
    <dbReference type="NCBI Taxonomy" id="3075591"/>
    <lineage>
        <taxon>Bacteria</taxon>
        <taxon>Pseudomonadati</taxon>
        <taxon>Bacteroidota</taxon>
        <taxon>Flavobacteriia</taxon>
        <taxon>Flavobacteriales</taxon>
        <taxon>Flavobacteriaceae</taxon>
        <taxon>Autumnicola</taxon>
    </lineage>
</organism>
<reference evidence="9 10" key="1">
    <citation type="submission" date="2023-09" db="EMBL/GenBank/DDBJ databases">
        <authorList>
            <person name="Rey-Velasco X."/>
        </authorList>
    </citation>
    <scope>NUCLEOTIDE SEQUENCE [LARGE SCALE GENOMIC DNA]</scope>
    <source>
        <strain evidence="9 10">F188</strain>
    </source>
</reference>
<feature type="transmembrane region" description="Helical" evidence="8">
    <location>
        <begin position="79"/>
        <end position="101"/>
    </location>
</feature>
<dbReference type="InterPro" id="IPR051085">
    <property type="entry name" value="MB_O-acyltransferase"/>
</dbReference>
<keyword evidence="10" id="KW-1185">Reference proteome</keyword>
<feature type="transmembrane region" description="Helical" evidence="8">
    <location>
        <begin position="371"/>
        <end position="389"/>
    </location>
</feature>
<evidence type="ECO:0000256" key="5">
    <source>
        <dbReference type="ARBA" id="ARBA00022989"/>
    </source>
</evidence>
<evidence type="ECO:0000256" key="1">
    <source>
        <dbReference type="ARBA" id="ARBA00004651"/>
    </source>
</evidence>
<dbReference type="EC" id="2.3.-.-" evidence="9"/>
<dbReference type="InterPro" id="IPR028362">
    <property type="entry name" value="AlgI"/>
</dbReference>